<dbReference type="PROSITE" id="PS00171">
    <property type="entry name" value="TIM_1"/>
    <property type="match status" value="1"/>
</dbReference>
<dbReference type="HAMAP" id="MF_00147_B">
    <property type="entry name" value="TIM_B"/>
    <property type="match status" value="1"/>
</dbReference>
<comment type="catalytic activity">
    <reaction evidence="8 9">
        <text>D-glyceraldehyde 3-phosphate = dihydroxyacetone phosphate</text>
        <dbReference type="Rhea" id="RHEA:18585"/>
        <dbReference type="ChEBI" id="CHEBI:57642"/>
        <dbReference type="ChEBI" id="CHEBI:59776"/>
        <dbReference type="EC" id="5.3.1.1"/>
    </reaction>
</comment>
<feature type="binding site" evidence="8">
    <location>
        <position position="208"/>
    </location>
    <ligand>
        <name>substrate</name>
    </ligand>
</feature>
<sequence>MRRPLIAGNWKMHGSRDSIGILLGGLLAQKLPESVDVAVCPVYVHLDQVVAACSDSDLRVGAQDCSHVDQGAYTGDVAASMLRELGCHWVILGHSERRSYHAESDALIAAKLAAALAAGLAPIVCVGETREQREAGEAEAVVARQLRGSLEGASSAAGLVIAYEPVWAIGTGLTATPEQAQQMHAFIREQMTGLGANADETRILYGGSVKPDNAGELFAQADIDGALVGGAALKAEDFSAIIAAAG</sequence>
<dbReference type="GO" id="GO:0005829">
    <property type="term" value="C:cytosol"/>
    <property type="evidence" value="ECO:0007669"/>
    <property type="project" value="TreeGrafter"/>
</dbReference>
<feature type="active site" description="Proton acceptor" evidence="8">
    <location>
        <position position="164"/>
    </location>
</feature>
<keyword evidence="7 8" id="KW-0413">Isomerase</keyword>
<comment type="pathway">
    <text evidence="1 8 9">Carbohydrate degradation; glycolysis; D-glyceraldehyde 3-phosphate from glycerone phosphate: step 1/1.</text>
</comment>
<evidence type="ECO:0000256" key="4">
    <source>
        <dbReference type="ARBA" id="ARBA00022432"/>
    </source>
</evidence>
<dbReference type="AlphaFoldDB" id="A0A5P9NHW8"/>
<dbReference type="Pfam" id="PF00121">
    <property type="entry name" value="TIM"/>
    <property type="match status" value="1"/>
</dbReference>
<comment type="similarity">
    <text evidence="3 8 9">Belongs to the triosephosphate isomerase family.</text>
</comment>
<dbReference type="PANTHER" id="PTHR21139:SF42">
    <property type="entry name" value="TRIOSEPHOSPHATE ISOMERASE"/>
    <property type="match status" value="1"/>
</dbReference>
<evidence type="ECO:0000256" key="2">
    <source>
        <dbReference type="ARBA" id="ARBA00004939"/>
    </source>
</evidence>
<dbReference type="Proteomes" id="UP000326287">
    <property type="component" value="Chromosome"/>
</dbReference>
<dbReference type="EMBL" id="CP036422">
    <property type="protein sequence ID" value="QFU74794.1"/>
    <property type="molecule type" value="Genomic_DNA"/>
</dbReference>
<dbReference type="NCBIfam" id="TIGR00419">
    <property type="entry name" value="tim"/>
    <property type="match status" value="1"/>
</dbReference>
<evidence type="ECO:0000256" key="9">
    <source>
        <dbReference type="RuleBase" id="RU363013"/>
    </source>
</evidence>
<comment type="pathway">
    <text evidence="8 9">Carbohydrate biosynthesis; gluconeogenesis.</text>
</comment>
<feature type="active site" description="Electrophile" evidence="8">
    <location>
        <position position="94"/>
    </location>
</feature>
<organism evidence="10 11">
    <name type="scientific">Halioglobus maricola</name>
    <dbReference type="NCBI Taxonomy" id="2601894"/>
    <lineage>
        <taxon>Bacteria</taxon>
        <taxon>Pseudomonadati</taxon>
        <taxon>Pseudomonadota</taxon>
        <taxon>Gammaproteobacteria</taxon>
        <taxon>Cellvibrionales</taxon>
        <taxon>Halieaceae</taxon>
        <taxon>Halioglobus</taxon>
    </lineage>
</organism>
<dbReference type="SUPFAM" id="SSF51351">
    <property type="entry name" value="Triosephosphate isomerase (TIM)"/>
    <property type="match status" value="1"/>
</dbReference>
<keyword evidence="6 8" id="KW-0324">Glycolysis</keyword>
<dbReference type="GO" id="GO:0006096">
    <property type="term" value="P:glycolytic process"/>
    <property type="evidence" value="ECO:0007669"/>
    <property type="project" value="UniProtKB-UniRule"/>
</dbReference>
<accession>A0A5P9NHW8</accession>
<dbReference type="Gene3D" id="3.20.20.70">
    <property type="entry name" value="Aldolase class I"/>
    <property type="match status" value="1"/>
</dbReference>
<dbReference type="FunFam" id="3.20.20.70:FF:000016">
    <property type="entry name" value="Triosephosphate isomerase"/>
    <property type="match status" value="1"/>
</dbReference>
<feature type="binding site" evidence="8">
    <location>
        <position position="170"/>
    </location>
    <ligand>
        <name>substrate</name>
    </ligand>
</feature>
<dbReference type="EC" id="5.3.1.1" evidence="8 9"/>
<dbReference type="UniPathway" id="UPA00109">
    <property type="reaction ID" value="UER00189"/>
</dbReference>
<gene>
    <name evidence="8" type="primary">tpiA</name>
    <name evidence="10" type="ORF">EY643_03530</name>
</gene>
<evidence type="ECO:0000313" key="11">
    <source>
        <dbReference type="Proteomes" id="UP000326287"/>
    </source>
</evidence>
<dbReference type="UniPathway" id="UPA00138"/>
<keyword evidence="4 8" id="KW-0312">Gluconeogenesis</keyword>
<dbReference type="GO" id="GO:0006094">
    <property type="term" value="P:gluconeogenesis"/>
    <property type="evidence" value="ECO:0007669"/>
    <property type="project" value="UniProtKB-UniRule"/>
</dbReference>
<dbReference type="GO" id="GO:0019563">
    <property type="term" value="P:glycerol catabolic process"/>
    <property type="evidence" value="ECO:0007669"/>
    <property type="project" value="TreeGrafter"/>
</dbReference>
<reference evidence="10 11" key="1">
    <citation type="submission" date="2019-02" db="EMBL/GenBank/DDBJ databases">
        <authorList>
            <person name="Li S.-H."/>
        </authorList>
    </citation>
    <scope>NUCLEOTIDE SEQUENCE [LARGE SCALE GENOMIC DNA]</scope>
    <source>
        <strain evidence="10 11">IMCC14385</strain>
    </source>
</reference>
<dbReference type="OrthoDB" id="9809429at2"/>
<dbReference type="InterPro" id="IPR013785">
    <property type="entry name" value="Aldolase_TIM"/>
</dbReference>
<dbReference type="InterPro" id="IPR000652">
    <property type="entry name" value="Triosephosphate_isomerase"/>
</dbReference>
<keyword evidence="5 8" id="KW-0963">Cytoplasm</keyword>
<evidence type="ECO:0000313" key="10">
    <source>
        <dbReference type="EMBL" id="QFU74794.1"/>
    </source>
</evidence>
<evidence type="ECO:0000256" key="7">
    <source>
        <dbReference type="ARBA" id="ARBA00023235"/>
    </source>
</evidence>
<evidence type="ECO:0000256" key="5">
    <source>
        <dbReference type="ARBA" id="ARBA00022490"/>
    </source>
</evidence>
<comment type="function">
    <text evidence="8">Involved in the gluconeogenesis. Catalyzes stereospecifically the conversion of dihydroxyacetone phosphate (DHAP) to D-glyceraldehyde-3-phosphate (G3P).</text>
</comment>
<dbReference type="RefSeq" id="WP_152660902.1">
    <property type="nucleotide sequence ID" value="NZ_CP036422.1"/>
</dbReference>
<dbReference type="InterPro" id="IPR035990">
    <property type="entry name" value="TIM_sf"/>
</dbReference>
<dbReference type="KEGG" id="halc:EY643_03530"/>
<evidence type="ECO:0000256" key="1">
    <source>
        <dbReference type="ARBA" id="ARBA00004680"/>
    </source>
</evidence>
<dbReference type="InterPro" id="IPR020861">
    <property type="entry name" value="Triosephosphate_isomerase_AS"/>
</dbReference>
<dbReference type="GO" id="GO:0004807">
    <property type="term" value="F:triose-phosphate isomerase activity"/>
    <property type="evidence" value="ECO:0007669"/>
    <property type="project" value="UniProtKB-UniRule"/>
</dbReference>
<dbReference type="InterPro" id="IPR022896">
    <property type="entry name" value="TrioseP_Isoase_bac/euk"/>
</dbReference>
<comment type="subcellular location">
    <subcellularLocation>
        <location evidence="8 9">Cytoplasm</location>
    </subcellularLocation>
</comment>
<comment type="pathway">
    <text evidence="2">Carbohydrate metabolism; erythritol degradation.</text>
</comment>
<evidence type="ECO:0000256" key="3">
    <source>
        <dbReference type="ARBA" id="ARBA00007422"/>
    </source>
</evidence>
<feature type="binding site" evidence="8">
    <location>
        <begin position="9"/>
        <end position="11"/>
    </location>
    <ligand>
        <name>substrate</name>
    </ligand>
</feature>
<evidence type="ECO:0000256" key="6">
    <source>
        <dbReference type="ARBA" id="ARBA00023152"/>
    </source>
</evidence>
<feature type="binding site" evidence="8">
    <location>
        <begin position="229"/>
        <end position="230"/>
    </location>
    <ligand>
        <name>substrate</name>
    </ligand>
</feature>
<comment type="subunit">
    <text evidence="8 9">Homodimer.</text>
</comment>
<dbReference type="CDD" id="cd00311">
    <property type="entry name" value="TIM"/>
    <property type="match status" value="1"/>
</dbReference>
<dbReference type="GO" id="GO:0046166">
    <property type="term" value="P:glyceraldehyde-3-phosphate biosynthetic process"/>
    <property type="evidence" value="ECO:0007669"/>
    <property type="project" value="TreeGrafter"/>
</dbReference>
<evidence type="ECO:0000256" key="8">
    <source>
        <dbReference type="HAMAP-Rule" id="MF_00147"/>
    </source>
</evidence>
<dbReference type="PANTHER" id="PTHR21139">
    <property type="entry name" value="TRIOSEPHOSPHATE ISOMERASE"/>
    <property type="match status" value="1"/>
</dbReference>
<name>A0A5P9NHW8_9GAMM</name>
<protein>
    <recommendedName>
        <fullName evidence="8 9">Triosephosphate isomerase</fullName>
        <shortName evidence="8">TIM</shortName>
        <shortName evidence="8">TPI</shortName>
        <ecNumber evidence="8 9">5.3.1.1</ecNumber>
    </recommendedName>
    <alternativeName>
        <fullName evidence="8">Triose-phosphate isomerase</fullName>
    </alternativeName>
</protein>
<dbReference type="PROSITE" id="PS51440">
    <property type="entry name" value="TIM_2"/>
    <property type="match status" value="1"/>
</dbReference>
<proteinExistence type="inferred from homology"/>
<keyword evidence="11" id="KW-1185">Reference proteome</keyword>